<dbReference type="PROSITE" id="PS51318">
    <property type="entry name" value="TAT"/>
    <property type="match status" value="1"/>
</dbReference>
<evidence type="ECO:0000313" key="1">
    <source>
        <dbReference type="EMBL" id="PYC37187.1"/>
    </source>
</evidence>
<gene>
    <name evidence="1" type="ORF">DMX08_12870</name>
</gene>
<organism evidence="1 2">
    <name type="scientific">Pseudomonas protegens</name>
    <dbReference type="NCBI Taxonomy" id="380021"/>
    <lineage>
        <taxon>Bacteria</taxon>
        <taxon>Pseudomonadati</taxon>
        <taxon>Pseudomonadota</taxon>
        <taxon>Gammaproteobacteria</taxon>
        <taxon>Pseudomonadales</taxon>
        <taxon>Pseudomonadaceae</taxon>
        <taxon>Pseudomonas</taxon>
    </lineage>
</organism>
<accession>A0A9Q6IF39</accession>
<dbReference type="EMBL" id="QJRN01000007">
    <property type="protein sequence ID" value="PYC37187.1"/>
    <property type="molecule type" value="Genomic_DNA"/>
</dbReference>
<protein>
    <submittedName>
        <fullName evidence="1">Uncharacterized protein</fullName>
    </submittedName>
</protein>
<dbReference type="AlphaFoldDB" id="A0A9Q6IF39"/>
<dbReference type="InterPro" id="IPR006311">
    <property type="entry name" value="TAT_signal"/>
</dbReference>
<dbReference type="RefSeq" id="WP_110652221.1">
    <property type="nucleotide sequence ID" value="NZ_CP063455.1"/>
</dbReference>
<name>A0A9Q6IF39_9PSED</name>
<evidence type="ECO:0000313" key="2">
    <source>
        <dbReference type="Proteomes" id="UP000248188"/>
    </source>
</evidence>
<dbReference type="Proteomes" id="UP000248188">
    <property type="component" value="Unassembled WGS sequence"/>
</dbReference>
<proteinExistence type="predicted"/>
<comment type="caution">
    <text evidence="1">The sequence shown here is derived from an EMBL/GenBank/DDBJ whole genome shotgun (WGS) entry which is preliminary data.</text>
</comment>
<reference evidence="1 2" key="1">
    <citation type="submission" date="2018-06" db="EMBL/GenBank/DDBJ databases">
        <title>Pseudomonas diversity within urban Lake Michigan freshwaters.</title>
        <authorList>
            <person name="Batrich M."/>
            <person name="Hatzopoulos T."/>
            <person name="Putonti C."/>
        </authorList>
    </citation>
    <scope>NUCLEOTIDE SEQUENCE [LARGE SCALE GENOMIC DNA]</scope>
    <source>
        <strain evidence="1 2">MB-090624</strain>
    </source>
</reference>
<sequence>MNIERRSLLKGMALGGLASVAVTGPGLGLANSVLGPSTGPRLPTLALVSPAVADSAFVQGINASSVARQVSVQRWEGNLASLQALQQRLGSGRPQRLIGLLDDASAALVLDQARSAGARVQWLGQHHSDARSSRHQLLGTAAAHGCALQLGLQLNACGAGFSLSEQRLLAQPAFQAGARARDPRSAEQWAAILGYSLAELTRGRLGQAPLASPRATPLSGHFVSFSIEA</sequence>